<dbReference type="EMBL" id="KN832973">
    <property type="protein sequence ID" value="KIM90528.1"/>
    <property type="molecule type" value="Genomic_DNA"/>
</dbReference>
<keyword evidence="4" id="KW-0645">Protease</keyword>
<dbReference type="Pfam" id="PF06337">
    <property type="entry name" value="DUSP"/>
    <property type="match status" value="1"/>
</dbReference>
<feature type="region of interest" description="Disordered" evidence="8">
    <location>
        <begin position="1"/>
        <end position="58"/>
    </location>
</feature>
<feature type="compositionally biased region" description="Polar residues" evidence="8">
    <location>
        <begin position="1152"/>
        <end position="1163"/>
    </location>
</feature>
<feature type="region of interest" description="Disordered" evidence="8">
    <location>
        <begin position="1176"/>
        <end position="1206"/>
    </location>
</feature>
<dbReference type="EC" id="3.4.19.12" evidence="3"/>
<evidence type="ECO:0000256" key="2">
    <source>
        <dbReference type="ARBA" id="ARBA00009085"/>
    </source>
</evidence>
<dbReference type="Pfam" id="PF00443">
    <property type="entry name" value="UCH"/>
    <property type="match status" value="1"/>
</dbReference>
<evidence type="ECO:0000256" key="6">
    <source>
        <dbReference type="ARBA" id="ARBA00022801"/>
    </source>
</evidence>
<dbReference type="InterPro" id="IPR028889">
    <property type="entry name" value="USP"/>
</dbReference>
<proteinExistence type="inferred from homology"/>
<feature type="compositionally biased region" description="Low complexity" evidence="8">
    <location>
        <begin position="30"/>
        <end position="50"/>
    </location>
</feature>
<dbReference type="GO" id="GO:0006508">
    <property type="term" value="P:proteolysis"/>
    <property type="evidence" value="ECO:0007669"/>
    <property type="project" value="UniProtKB-KW"/>
</dbReference>
<dbReference type="Proteomes" id="UP000054166">
    <property type="component" value="Unassembled WGS sequence"/>
</dbReference>
<gene>
    <name evidence="11" type="ORF">PILCRDRAFT_812281</name>
</gene>
<evidence type="ECO:0000256" key="8">
    <source>
        <dbReference type="SAM" id="MobiDB-lite"/>
    </source>
</evidence>
<feature type="compositionally biased region" description="Low complexity" evidence="8">
    <location>
        <begin position="1185"/>
        <end position="1194"/>
    </location>
</feature>
<reference evidence="11 12" key="1">
    <citation type="submission" date="2014-04" db="EMBL/GenBank/DDBJ databases">
        <authorList>
            <consortium name="DOE Joint Genome Institute"/>
            <person name="Kuo A."/>
            <person name="Tarkka M."/>
            <person name="Buscot F."/>
            <person name="Kohler A."/>
            <person name="Nagy L.G."/>
            <person name="Floudas D."/>
            <person name="Copeland A."/>
            <person name="Barry K.W."/>
            <person name="Cichocki N."/>
            <person name="Veneault-Fourrey C."/>
            <person name="LaButti K."/>
            <person name="Lindquist E.A."/>
            <person name="Lipzen A."/>
            <person name="Lundell T."/>
            <person name="Morin E."/>
            <person name="Murat C."/>
            <person name="Sun H."/>
            <person name="Tunlid A."/>
            <person name="Henrissat B."/>
            <person name="Grigoriev I.V."/>
            <person name="Hibbett D.S."/>
            <person name="Martin F."/>
            <person name="Nordberg H.P."/>
            <person name="Cantor M.N."/>
            <person name="Hua S.X."/>
        </authorList>
    </citation>
    <scope>NUCLEOTIDE SEQUENCE [LARGE SCALE GENOMIC DNA]</scope>
    <source>
        <strain evidence="11 12">F 1598</strain>
    </source>
</reference>
<dbReference type="FunCoup" id="A0A0C3BVG0">
    <property type="interactions" value="462"/>
</dbReference>
<feature type="compositionally biased region" description="Polar residues" evidence="8">
    <location>
        <begin position="1131"/>
        <end position="1140"/>
    </location>
</feature>
<feature type="domain" description="DUSP" evidence="10">
    <location>
        <begin position="98"/>
        <end position="203"/>
    </location>
</feature>
<comment type="similarity">
    <text evidence="2">Belongs to the peptidase C19 family.</text>
</comment>
<dbReference type="GO" id="GO:0016579">
    <property type="term" value="P:protein deubiquitination"/>
    <property type="evidence" value="ECO:0007669"/>
    <property type="project" value="InterPro"/>
</dbReference>
<dbReference type="Gene3D" id="3.30.2230.10">
    <property type="entry name" value="DUSP-like"/>
    <property type="match status" value="1"/>
</dbReference>
<evidence type="ECO:0000256" key="3">
    <source>
        <dbReference type="ARBA" id="ARBA00012759"/>
    </source>
</evidence>
<feature type="compositionally biased region" description="Basic and acidic residues" evidence="8">
    <location>
        <begin position="1300"/>
        <end position="1322"/>
    </location>
</feature>
<evidence type="ECO:0000256" key="1">
    <source>
        <dbReference type="ARBA" id="ARBA00000707"/>
    </source>
</evidence>
<dbReference type="Gene3D" id="3.90.70.10">
    <property type="entry name" value="Cysteine proteinases"/>
    <property type="match status" value="2"/>
</dbReference>
<feature type="domain" description="USP" evidence="9">
    <location>
        <begin position="411"/>
        <end position="1111"/>
    </location>
</feature>
<evidence type="ECO:0000313" key="12">
    <source>
        <dbReference type="Proteomes" id="UP000054166"/>
    </source>
</evidence>
<evidence type="ECO:0000259" key="10">
    <source>
        <dbReference type="PROSITE" id="PS51283"/>
    </source>
</evidence>
<accession>A0A0C3BVG0</accession>
<reference evidence="12" key="2">
    <citation type="submission" date="2015-01" db="EMBL/GenBank/DDBJ databases">
        <title>Evolutionary Origins and Diversification of the Mycorrhizal Mutualists.</title>
        <authorList>
            <consortium name="DOE Joint Genome Institute"/>
            <consortium name="Mycorrhizal Genomics Consortium"/>
            <person name="Kohler A."/>
            <person name="Kuo A."/>
            <person name="Nagy L.G."/>
            <person name="Floudas D."/>
            <person name="Copeland A."/>
            <person name="Barry K.W."/>
            <person name="Cichocki N."/>
            <person name="Veneault-Fourrey C."/>
            <person name="LaButti K."/>
            <person name="Lindquist E.A."/>
            <person name="Lipzen A."/>
            <person name="Lundell T."/>
            <person name="Morin E."/>
            <person name="Murat C."/>
            <person name="Riley R."/>
            <person name="Ohm R."/>
            <person name="Sun H."/>
            <person name="Tunlid A."/>
            <person name="Henrissat B."/>
            <person name="Grigoriev I.V."/>
            <person name="Hibbett D.S."/>
            <person name="Martin F."/>
        </authorList>
    </citation>
    <scope>NUCLEOTIDE SEQUENCE [LARGE SCALE GENOMIC DNA]</scope>
    <source>
        <strain evidence="12">F 1598</strain>
    </source>
</reference>
<dbReference type="InterPro" id="IPR035927">
    <property type="entry name" value="DUSP-like_sf"/>
</dbReference>
<dbReference type="PROSITE" id="PS00973">
    <property type="entry name" value="USP_2"/>
    <property type="match status" value="1"/>
</dbReference>
<dbReference type="PROSITE" id="PS00972">
    <property type="entry name" value="USP_1"/>
    <property type="match status" value="1"/>
</dbReference>
<sequence>MQGLPSPAESPSLKPKVPSPQTSSRKRQRSQSMQSDTSSSSAKRSQSGGPSNDGGILSADETITDIDAYMAEQGEADIPSTLQLLDPQHPQSGIFRAVPPPEKLSVIKTLREHPLKVGDTWYIVVRRWYRQWEKACTGEVDKEGGVEESTLGPVDNSSLLDNDGNITTRLAEGLDAEFVPKGAWELFVAWYGEPIHPLPRQVIARGILKEATIELRPPRLKVLRLEKSDSTNIHGPPHLYVTVSITDTVRDLCSRLAAAVGSADKATPANAARIWKVEGRVFNGSLYPSGRLHYDGPEILTPSDQTLEEAMIEPEDAFIVEFVENGSFIIDPEKLPAKPGSSTTVNLPEVPPPLFSSGDDFFSQLGKKPNWTNLSSSKYASSSKSNQGFYKSSGFGSTNIRSQTVQEPGTLGLGNMGNTCFMNSALQCLAHTKELTDYFLTGVYQEELNPDNPLGMHGAIAEAFGALLHRIWAPNSTSTTYSPREFKQQLQRFAPQFSGYQQHDSQELVAFLLDGLHEDLNRVLKKPYVEKPDWNGGGDIQLVELAQKSWEGYMKRNDSIIVDLFQGQYQSTLVCPECQKVSITFDPFMYLTLPLPMHKKWKHEVYYIPWDLKKPHVKVPVEISRDASFKDLRHLLGRWLGAQPDNLLTMETFTHKFYKNLDDNVLCGEMGDNDVVVCFELPCHAQQSRTYKKQPDDPFVVPVFLSENPPSRYSYRSGPSLFGYPFITVIDRQQATDVDVMYDAIVTRLARWTMNARDLYTWEAGPISSTEDTPIQIVSGVHLPMNAPITEIKENGDVVTVDDVSPEGDIADEKDMVIHEANTDAPMDTTLDSVPRKTGTKRDLFQLRLQVNHRDFGTGYQGYGASGQRYESWDNRQQDADAHPVLLKDDDAFFCEFDENMKAYYFGDERTRWEHACWNSWDQFIHPEYTEAKKANAERKNKGMSLADCMTEFTKEEQLGDDDLWYCPQCKKHQHATKKFDLWKAPDVLVVHLKRFSNSRTLRDKIDTLVDFPIDGLDLGDMIGERQVAKRLQAAGMDPEKLGMGNLDEPLIYDLYAVDEHLGGLGGGHYRAYASNHLTEQWYHFDDSYVTKARATDAVNANAYLLFYKRRANRPLGGKSHSKIEEARLKQPSSTPNSENIIVDPQLPTPPNESSHTSYLNSGTSRLSALTPVAANSASDGWPTPLSIARSSPASSPPPLDDKELPSFENSQFDEIIQTPLDPLQIASHQYYLPDPSAGVSPTSSTGAEPDLDHVDSSDWGLPQFDDLQTMDSSTEWEALSPRYSDSSSSEANPFADANTQKKDSDTEEIPTHESKSLDVDM</sequence>
<dbReference type="SUPFAM" id="SSF54001">
    <property type="entry name" value="Cysteine proteinases"/>
    <property type="match status" value="1"/>
</dbReference>
<evidence type="ECO:0000259" key="9">
    <source>
        <dbReference type="PROSITE" id="PS50235"/>
    </source>
</evidence>
<dbReference type="InterPro" id="IPR038765">
    <property type="entry name" value="Papain-like_cys_pep_sf"/>
</dbReference>
<keyword evidence="5" id="KW-0833">Ubl conjugation pathway</keyword>
<evidence type="ECO:0000256" key="7">
    <source>
        <dbReference type="ARBA" id="ARBA00022807"/>
    </source>
</evidence>
<name>A0A0C3BVG0_PILCF</name>
<evidence type="ECO:0000256" key="4">
    <source>
        <dbReference type="ARBA" id="ARBA00022670"/>
    </source>
</evidence>
<dbReference type="GO" id="GO:0004843">
    <property type="term" value="F:cysteine-type deubiquitinase activity"/>
    <property type="evidence" value="ECO:0007669"/>
    <property type="project" value="UniProtKB-EC"/>
</dbReference>
<dbReference type="InParanoid" id="A0A0C3BVG0"/>
<keyword evidence="7" id="KW-0788">Thiol protease</keyword>
<dbReference type="InterPro" id="IPR050185">
    <property type="entry name" value="Ub_carboxyl-term_hydrolase"/>
</dbReference>
<dbReference type="HOGENOM" id="CLU_001060_7_1_1"/>
<keyword evidence="6" id="KW-0378">Hydrolase</keyword>
<dbReference type="PROSITE" id="PS51283">
    <property type="entry name" value="DUSP"/>
    <property type="match status" value="1"/>
</dbReference>
<dbReference type="OrthoDB" id="292964at2759"/>
<keyword evidence="12" id="KW-1185">Reference proteome</keyword>
<dbReference type="STRING" id="765440.A0A0C3BVG0"/>
<dbReference type="PROSITE" id="PS50235">
    <property type="entry name" value="USP_3"/>
    <property type="match status" value="1"/>
</dbReference>
<dbReference type="SMART" id="SM00695">
    <property type="entry name" value="DUSP"/>
    <property type="match status" value="1"/>
</dbReference>
<dbReference type="PANTHER" id="PTHR21646:SF24">
    <property type="entry name" value="UBIQUITIN CARBOXYL-TERMINAL HYDROLASE"/>
    <property type="match status" value="1"/>
</dbReference>
<dbReference type="InterPro" id="IPR001394">
    <property type="entry name" value="Peptidase_C19_UCH"/>
</dbReference>
<comment type="catalytic activity">
    <reaction evidence="1">
        <text>Thiol-dependent hydrolysis of ester, thioester, amide, peptide and isopeptide bonds formed by the C-terminal Gly of ubiquitin (a 76-residue protein attached to proteins as an intracellular targeting signal).</text>
        <dbReference type="EC" id="3.4.19.12"/>
    </reaction>
</comment>
<protein>
    <recommendedName>
        <fullName evidence="3">ubiquitinyl hydrolase 1</fullName>
        <ecNumber evidence="3">3.4.19.12</ecNumber>
    </recommendedName>
</protein>
<dbReference type="PANTHER" id="PTHR21646">
    <property type="entry name" value="UBIQUITIN CARBOXYL-TERMINAL HYDROLASE"/>
    <property type="match status" value="1"/>
</dbReference>
<feature type="region of interest" description="Disordered" evidence="8">
    <location>
        <begin position="1127"/>
        <end position="1163"/>
    </location>
</feature>
<dbReference type="SUPFAM" id="SSF143791">
    <property type="entry name" value="DUSP-like"/>
    <property type="match status" value="1"/>
</dbReference>
<evidence type="ECO:0000313" key="11">
    <source>
        <dbReference type="EMBL" id="KIM90528.1"/>
    </source>
</evidence>
<evidence type="ECO:0000256" key="5">
    <source>
        <dbReference type="ARBA" id="ARBA00022786"/>
    </source>
</evidence>
<dbReference type="InterPro" id="IPR006615">
    <property type="entry name" value="Pept_C19_DUSP"/>
</dbReference>
<organism evidence="11 12">
    <name type="scientific">Piloderma croceum (strain F 1598)</name>
    <dbReference type="NCBI Taxonomy" id="765440"/>
    <lineage>
        <taxon>Eukaryota</taxon>
        <taxon>Fungi</taxon>
        <taxon>Dikarya</taxon>
        <taxon>Basidiomycota</taxon>
        <taxon>Agaricomycotina</taxon>
        <taxon>Agaricomycetes</taxon>
        <taxon>Agaricomycetidae</taxon>
        <taxon>Atheliales</taxon>
        <taxon>Atheliaceae</taxon>
        <taxon>Piloderma</taxon>
    </lineage>
</organism>
<feature type="region of interest" description="Disordered" evidence="8">
    <location>
        <begin position="1232"/>
        <end position="1322"/>
    </location>
</feature>
<dbReference type="InterPro" id="IPR018200">
    <property type="entry name" value="USP_CS"/>
</dbReference>